<dbReference type="SUPFAM" id="SSF50249">
    <property type="entry name" value="Nucleic acid-binding proteins"/>
    <property type="match status" value="2"/>
</dbReference>
<feature type="domain" description="Cold-shock" evidence="4">
    <location>
        <begin position="70"/>
        <end position="131"/>
    </location>
</feature>
<protein>
    <submittedName>
        <fullName evidence="6">Uncharacterized protein</fullName>
    </submittedName>
</protein>
<dbReference type="Pfam" id="PF00773">
    <property type="entry name" value="RNB"/>
    <property type="match status" value="1"/>
</dbReference>
<dbReference type="GO" id="GO:0006402">
    <property type="term" value="P:mRNA catabolic process"/>
    <property type="evidence" value="ECO:0007669"/>
    <property type="project" value="TreeGrafter"/>
</dbReference>
<dbReference type="EMBL" id="UINC01030260">
    <property type="protein sequence ID" value="SVB14357.1"/>
    <property type="molecule type" value="Genomic_DNA"/>
</dbReference>
<dbReference type="AlphaFoldDB" id="A0A382BMF1"/>
<dbReference type="InterPro" id="IPR013223">
    <property type="entry name" value="RNase_B_OB_dom"/>
</dbReference>
<dbReference type="Gene3D" id="2.40.50.140">
    <property type="entry name" value="Nucleic acid-binding proteins"/>
    <property type="match status" value="1"/>
</dbReference>
<proteinExistence type="predicted"/>
<name>A0A382BMF1_9ZZZZ</name>
<dbReference type="PANTHER" id="PTHR23355">
    <property type="entry name" value="RIBONUCLEASE"/>
    <property type="match status" value="1"/>
</dbReference>
<evidence type="ECO:0000259" key="5">
    <source>
        <dbReference type="SMART" id="SM00955"/>
    </source>
</evidence>
<dbReference type="InterPro" id="IPR012340">
    <property type="entry name" value="NA-bd_OB-fold"/>
</dbReference>
<dbReference type="SMART" id="SM00955">
    <property type="entry name" value="RNB"/>
    <property type="match status" value="1"/>
</dbReference>
<evidence type="ECO:0000313" key="6">
    <source>
        <dbReference type="EMBL" id="SVB14357.1"/>
    </source>
</evidence>
<reference evidence="6" key="1">
    <citation type="submission" date="2018-05" db="EMBL/GenBank/DDBJ databases">
        <authorList>
            <person name="Lanie J.A."/>
            <person name="Ng W.-L."/>
            <person name="Kazmierczak K.M."/>
            <person name="Andrzejewski T.M."/>
            <person name="Davidsen T.M."/>
            <person name="Wayne K.J."/>
            <person name="Tettelin H."/>
            <person name="Glass J.I."/>
            <person name="Rusch D."/>
            <person name="Podicherti R."/>
            <person name="Tsui H.-C.T."/>
            <person name="Winkler M.E."/>
        </authorList>
    </citation>
    <scope>NUCLEOTIDE SEQUENCE</scope>
</reference>
<evidence type="ECO:0000256" key="2">
    <source>
        <dbReference type="ARBA" id="ARBA00022801"/>
    </source>
</evidence>
<organism evidence="6">
    <name type="scientific">marine metagenome</name>
    <dbReference type="NCBI Taxonomy" id="408172"/>
    <lineage>
        <taxon>unclassified sequences</taxon>
        <taxon>metagenomes</taxon>
        <taxon>ecological metagenomes</taxon>
    </lineage>
</organism>
<dbReference type="Pfam" id="PF08206">
    <property type="entry name" value="OB_RNB"/>
    <property type="match status" value="1"/>
</dbReference>
<dbReference type="PANTHER" id="PTHR23355:SF9">
    <property type="entry name" value="DIS3-LIKE EXONUCLEASE 2"/>
    <property type="match status" value="1"/>
</dbReference>
<sequence>MTLSKDSILKKIKKKTSRPMKVSELARSLGISEIQRREFRNQLKTMVGEGTLIRLRGGRYGLPDEMNLVTGIFCGHPNGYGFLTPDTSEEGGDIYIAPKRTSGAMHKDRVIARIESHNSSGRPEGRIIRILERSTTSLVGLFEPLDQNGWIIPMDNKYFYDIFVSSKHKLGAKAGQIVVVDIISYPEKHQPPIGKITEILGYSNDPKVELNSIFRKLETRIEFPLSALEQAKKATTNFSDKDLKNRRDLTGWTIFTIDGETAKDFDDAISLDLTDIGFKLGVHIADVSHYVKKNSALDKEALERGTSIYFSGGVIPMLPLELSNDICSLKPNEKRLAVTVLIDFDLKGKFLNFDFFTS</sequence>
<dbReference type="SMART" id="SM00357">
    <property type="entry name" value="CSP"/>
    <property type="match status" value="1"/>
</dbReference>
<dbReference type="GO" id="GO:0004527">
    <property type="term" value="F:exonuclease activity"/>
    <property type="evidence" value="ECO:0007669"/>
    <property type="project" value="UniProtKB-KW"/>
</dbReference>
<evidence type="ECO:0000259" key="4">
    <source>
        <dbReference type="SMART" id="SM00357"/>
    </source>
</evidence>
<dbReference type="GO" id="GO:0003723">
    <property type="term" value="F:RNA binding"/>
    <property type="evidence" value="ECO:0007669"/>
    <property type="project" value="InterPro"/>
</dbReference>
<dbReference type="InterPro" id="IPR011129">
    <property type="entry name" value="CSD"/>
</dbReference>
<keyword evidence="3" id="KW-0269">Exonuclease</keyword>
<dbReference type="Pfam" id="PF17876">
    <property type="entry name" value="CSD2"/>
    <property type="match status" value="1"/>
</dbReference>
<feature type="domain" description="RNB" evidence="5">
    <location>
        <begin position="246"/>
        <end position="358"/>
    </location>
</feature>
<dbReference type="InterPro" id="IPR050180">
    <property type="entry name" value="RNR_Ribonuclease"/>
</dbReference>
<keyword evidence="1" id="KW-0540">Nuclease</keyword>
<evidence type="ECO:0000256" key="1">
    <source>
        <dbReference type="ARBA" id="ARBA00022722"/>
    </source>
</evidence>
<keyword evidence="2" id="KW-0378">Hydrolase</keyword>
<dbReference type="InterPro" id="IPR040476">
    <property type="entry name" value="CSD2"/>
</dbReference>
<evidence type="ECO:0000256" key="3">
    <source>
        <dbReference type="ARBA" id="ARBA00022839"/>
    </source>
</evidence>
<accession>A0A382BMF1</accession>
<dbReference type="InterPro" id="IPR001900">
    <property type="entry name" value="RNase_II/R"/>
</dbReference>
<dbReference type="GO" id="GO:0004540">
    <property type="term" value="F:RNA nuclease activity"/>
    <property type="evidence" value="ECO:0007669"/>
    <property type="project" value="InterPro"/>
</dbReference>
<feature type="non-terminal residue" evidence="6">
    <location>
        <position position="358"/>
    </location>
</feature>
<gene>
    <name evidence="6" type="ORF">METZ01_LOCUS167211</name>
</gene>
<dbReference type="GO" id="GO:0005829">
    <property type="term" value="C:cytosol"/>
    <property type="evidence" value="ECO:0007669"/>
    <property type="project" value="TreeGrafter"/>
</dbReference>